<reference evidence="2" key="1">
    <citation type="submission" date="2014-09" db="EMBL/GenBank/DDBJ databases">
        <authorList>
            <person name="Sharma Rahul"/>
            <person name="Thines Marco"/>
        </authorList>
    </citation>
    <scope>NUCLEOTIDE SEQUENCE [LARGE SCALE GENOMIC DNA]</scope>
</reference>
<keyword evidence="2" id="KW-1185">Reference proteome</keyword>
<evidence type="ECO:0000313" key="2">
    <source>
        <dbReference type="Proteomes" id="UP000054928"/>
    </source>
</evidence>
<dbReference type="RefSeq" id="XP_036262980.1">
    <property type="nucleotide sequence ID" value="XM_036407510.1"/>
</dbReference>
<organism evidence="1 2">
    <name type="scientific">Plasmopara halstedii</name>
    <name type="common">Downy mildew of sunflower</name>
    <dbReference type="NCBI Taxonomy" id="4781"/>
    <lineage>
        <taxon>Eukaryota</taxon>
        <taxon>Sar</taxon>
        <taxon>Stramenopiles</taxon>
        <taxon>Oomycota</taxon>
        <taxon>Peronosporomycetes</taxon>
        <taxon>Peronosporales</taxon>
        <taxon>Peronosporaceae</taxon>
        <taxon>Plasmopara</taxon>
    </lineage>
</organism>
<proteinExistence type="predicted"/>
<name>A0A0N7L3G1_PLAHL</name>
<accession>A0A0N7L3G1</accession>
<dbReference type="EMBL" id="CCYD01000109">
    <property type="protein sequence ID" value="CEG35779.1"/>
    <property type="molecule type" value="Genomic_DNA"/>
</dbReference>
<dbReference type="AlphaFoldDB" id="A0A0N7L3G1"/>
<dbReference type="Proteomes" id="UP000054928">
    <property type="component" value="Unassembled WGS sequence"/>
</dbReference>
<protein>
    <submittedName>
        <fullName evidence="1">Uncharacterized protein</fullName>
    </submittedName>
</protein>
<sequence length="93" mass="10803">MSSRSSFGRLLVSKDMAVSNELLFLSVYLRSFALRRQSSTKISKRRRITLHGFLPCFVSKFAPVFLNRQNNLCYHHECRDSNDDLTFSQSHVC</sequence>
<evidence type="ECO:0000313" key="1">
    <source>
        <dbReference type="EMBL" id="CEG35779.1"/>
    </source>
</evidence>
<dbReference type="GeneID" id="59052627"/>